<dbReference type="InterPro" id="IPR027417">
    <property type="entry name" value="P-loop_NTPase"/>
</dbReference>
<dbReference type="SUPFAM" id="SSF52540">
    <property type="entry name" value="P-loop containing nucleoside triphosphate hydrolases"/>
    <property type="match status" value="1"/>
</dbReference>
<dbReference type="Pfam" id="PF00005">
    <property type="entry name" value="ABC_tran"/>
    <property type="match status" value="1"/>
</dbReference>
<keyword evidence="3" id="KW-0813">Transport</keyword>
<evidence type="ECO:0000256" key="6">
    <source>
        <dbReference type="ARBA" id="ARBA00022840"/>
    </source>
</evidence>
<dbReference type="EMBL" id="CP068053">
    <property type="protein sequence ID" value="QQT01078.1"/>
    <property type="molecule type" value="Genomic_DNA"/>
</dbReference>
<keyword evidence="8" id="KW-0472">Membrane</keyword>
<evidence type="ECO:0000256" key="2">
    <source>
        <dbReference type="ARBA" id="ARBA00005417"/>
    </source>
</evidence>
<dbReference type="AlphaFoldDB" id="A0A974S143"/>
<evidence type="ECO:0000256" key="1">
    <source>
        <dbReference type="ARBA" id="ARBA00004202"/>
    </source>
</evidence>
<dbReference type="InterPro" id="IPR015856">
    <property type="entry name" value="ABC_transpr_CbiO/EcfA_su"/>
</dbReference>
<evidence type="ECO:0000256" key="7">
    <source>
        <dbReference type="ARBA" id="ARBA00022967"/>
    </source>
</evidence>
<dbReference type="InterPro" id="IPR050095">
    <property type="entry name" value="ECF_ABC_transporter_ATP-bd"/>
</dbReference>
<dbReference type="Proteomes" id="UP000595254">
    <property type="component" value="Chromosome"/>
</dbReference>
<accession>A0A974S143</accession>
<evidence type="ECO:0000256" key="5">
    <source>
        <dbReference type="ARBA" id="ARBA00022741"/>
    </source>
</evidence>
<protein>
    <submittedName>
        <fullName evidence="10">ABC transporter ATP-binding protein</fullName>
    </submittedName>
</protein>
<dbReference type="PROSITE" id="PS00211">
    <property type="entry name" value="ABC_TRANSPORTER_1"/>
    <property type="match status" value="1"/>
</dbReference>
<dbReference type="GO" id="GO:0043190">
    <property type="term" value="C:ATP-binding cassette (ABC) transporter complex"/>
    <property type="evidence" value="ECO:0007669"/>
    <property type="project" value="TreeGrafter"/>
</dbReference>
<keyword evidence="5" id="KW-0547">Nucleotide-binding</keyword>
<dbReference type="InterPro" id="IPR003593">
    <property type="entry name" value="AAA+_ATPase"/>
</dbReference>
<evidence type="ECO:0000256" key="4">
    <source>
        <dbReference type="ARBA" id="ARBA00022475"/>
    </source>
</evidence>
<keyword evidence="11" id="KW-1185">Reference proteome</keyword>
<dbReference type="GO" id="GO:0016887">
    <property type="term" value="F:ATP hydrolysis activity"/>
    <property type="evidence" value="ECO:0007669"/>
    <property type="project" value="InterPro"/>
</dbReference>
<organism evidence="10 11">
    <name type="scientific">Peribacillus psychrosaccharolyticus</name>
    <name type="common">Bacillus psychrosaccharolyticus</name>
    <dbReference type="NCBI Taxonomy" id="1407"/>
    <lineage>
        <taxon>Bacteria</taxon>
        <taxon>Bacillati</taxon>
        <taxon>Bacillota</taxon>
        <taxon>Bacilli</taxon>
        <taxon>Bacillales</taxon>
        <taxon>Bacillaceae</taxon>
        <taxon>Peribacillus</taxon>
    </lineage>
</organism>
<keyword evidence="6 10" id="KW-0067">ATP-binding</keyword>
<dbReference type="FunFam" id="3.40.50.300:FF:000224">
    <property type="entry name" value="Energy-coupling factor transporter ATP-binding protein EcfA"/>
    <property type="match status" value="1"/>
</dbReference>
<feature type="domain" description="ABC transporter" evidence="9">
    <location>
        <begin position="6"/>
        <end position="245"/>
    </location>
</feature>
<dbReference type="GO" id="GO:0015087">
    <property type="term" value="F:cobalt ion transmembrane transporter activity"/>
    <property type="evidence" value="ECO:0007669"/>
    <property type="project" value="UniProtKB-ARBA"/>
</dbReference>
<comment type="similarity">
    <text evidence="2">Belongs to the ABC transporter superfamily.</text>
</comment>
<proteinExistence type="inferred from homology"/>
<dbReference type="PANTHER" id="PTHR43553:SF24">
    <property type="entry name" value="ENERGY-COUPLING FACTOR TRANSPORTER ATP-BINDING PROTEIN ECFA1"/>
    <property type="match status" value="1"/>
</dbReference>
<evidence type="ECO:0000256" key="3">
    <source>
        <dbReference type="ARBA" id="ARBA00022448"/>
    </source>
</evidence>
<sequence length="280" mass="31260">MSIISVRHLNYRYPLKKELTLVDLSFAINKGEFIGIVGQNLAGKSTLCQALIGLVPHFHKGAYGGIVEINGINVQESDVNTISEKAGIVFQNPFTQISGSKLTVYEEIAFGLENLGIPQKEMKMRIDQALKLLDIYECRNQNPFELSGGQMQRMAIASIITMRPEVIILDEPTSQLDPKGTEEVFRAINALSKEGMTVIMVEHKIESIAKYADRIMLMANGGIIDFDSPQKVFSRADILDYGVPPPVYTQICRQLGIRNKNTGLYPITLEEAYEWMVSTE</sequence>
<evidence type="ECO:0000259" key="9">
    <source>
        <dbReference type="PROSITE" id="PS50893"/>
    </source>
</evidence>
<evidence type="ECO:0000256" key="8">
    <source>
        <dbReference type="ARBA" id="ARBA00023136"/>
    </source>
</evidence>
<dbReference type="InterPro" id="IPR017871">
    <property type="entry name" value="ABC_transporter-like_CS"/>
</dbReference>
<evidence type="ECO:0000313" key="11">
    <source>
        <dbReference type="Proteomes" id="UP000595254"/>
    </source>
</evidence>
<name>A0A974S143_PERPY</name>
<dbReference type="PANTHER" id="PTHR43553">
    <property type="entry name" value="HEAVY METAL TRANSPORTER"/>
    <property type="match status" value="1"/>
</dbReference>
<keyword evidence="4" id="KW-1003">Cell membrane</keyword>
<dbReference type="PROSITE" id="PS50893">
    <property type="entry name" value="ABC_TRANSPORTER_2"/>
    <property type="match status" value="1"/>
</dbReference>
<dbReference type="KEGG" id="ppsr:I6J18_04010"/>
<dbReference type="SMART" id="SM00382">
    <property type="entry name" value="AAA"/>
    <property type="match status" value="1"/>
</dbReference>
<dbReference type="Gene3D" id="3.40.50.300">
    <property type="entry name" value="P-loop containing nucleotide triphosphate hydrolases"/>
    <property type="match status" value="1"/>
</dbReference>
<keyword evidence="7" id="KW-1278">Translocase</keyword>
<reference evidence="10 11" key="1">
    <citation type="submission" date="2021-01" db="EMBL/GenBank/DDBJ databases">
        <title>FDA dAtabase for Regulatory Grade micrObial Sequences (FDA-ARGOS): Supporting development and validation of Infectious Disease Dx tests.</title>
        <authorList>
            <person name="Nelson B."/>
            <person name="Plummer A."/>
            <person name="Tallon L."/>
            <person name="Sadzewicz L."/>
            <person name="Zhao X."/>
            <person name="Boylan J."/>
            <person name="Ott S."/>
            <person name="Bowen H."/>
            <person name="Vavikolanu K."/>
            <person name="Mehta A."/>
            <person name="Aluvathingal J."/>
            <person name="Nadendla S."/>
            <person name="Myers T."/>
            <person name="Yan Y."/>
            <person name="Sichtig H."/>
        </authorList>
    </citation>
    <scope>NUCLEOTIDE SEQUENCE [LARGE SCALE GENOMIC DNA]</scope>
    <source>
        <strain evidence="10 11">FDAARGOS_1161</strain>
    </source>
</reference>
<dbReference type="CDD" id="cd03225">
    <property type="entry name" value="ABC_cobalt_CbiO_domain1"/>
    <property type="match status" value="1"/>
</dbReference>
<dbReference type="GO" id="GO:0005524">
    <property type="term" value="F:ATP binding"/>
    <property type="evidence" value="ECO:0007669"/>
    <property type="project" value="UniProtKB-KW"/>
</dbReference>
<dbReference type="GO" id="GO:0042626">
    <property type="term" value="F:ATPase-coupled transmembrane transporter activity"/>
    <property type="evidence" value="ECO:0007669"/>
    <property type="project" value="TreeGrafter"/>
</dbReference>
<gene>
    <name evidence="10" type="ORF">I6J18_04010</name>
</gene>
<comment type="subcellular location">
    <subcellularLocation>
        <location evidence="1">Cell membrane</location>
        <topology evidence="1">Peripheral membrane protein</topology>
    </subcellularLocation>
</comment>
<dbReference type="RefSeq" id="WP_040375534.1">
    <property type="nucleotide sequence ID" value="NZ_CP068053.1"/>
</dbReference>
<evidence type="ECO:0000313" key="10">
    <source>
        <dbReference type="EMBL" id="QQT01078.1"/>
    </source>
</evidence>
<dbReference type="InterPro" id="IPR003439">
    <property type="entry name" value="ABC_transporter-like_ATP-bd"/>
</dbReference>